<dbReference type="Pfam" id="PF09685">
    <property type="entry name" value="MamF_MmsF"/>
    <property type="match status" value="1"/>
</dbReference>
<evidence type="ECO:0000256" key="1">
    <source>
        <dbReference type="ARBA" id="ARBA00004141"/>
    </source>
</evidence>
<reference evidence="6 7" key="1">
    <citation type="submission" date="2021-03" db="EMBL/GenBank/DDBJ databases">
        <title>Antimicrobial resistance genes in bacteria isolated from Japanese honey, and their potential for conferring macrolide and lincosamide resistance in the American foulbrood pathogen Paenibacillus larvae.</title>
        <authorList>
            <person name="Okamoto M."/>
            <person name="Kumagai M."/>
            <person name="Kanamori H."/>
            <person name="Takamatsu D."/>
        </authorList>
    </citation>
    <scope>NUCLEOTIDE SEQUENCE [LARGE SCALE GENOMIC DNA]</scope>
    <source>
        <strain evidence="6 7">J8TS2</strain>
    </source>
</reference>
<evidence type="ECO:0000256" key="5">
    <source>
        <dbReference type="SAM" id="Phobius"/>
    </source>
</evidence>
<evidence type="ECO:0000256" key="4">
    <source>
        <dbReference type="ARBA" id="ARBA00023136"/>
    </source>
</evidence>
<evidence type="ECO:0000256" key="2">
    <source>
        <dbReference type="ARBA" id="ARBA00022692"/>
    </source>
</evidence>
<keyword evidence="7" id="KW-1185">Reference proteome</keyword>
<gene>
    <name evidence="6" type="ORF">J8TS2_09000</name>
</gene>
<comment type="caution">
    <text evidence="6">The sequence shown here is derived from an EMBL/GenBank/DDBJ whole genome shotgun (WGS) entry which is preliminary data.</text>
</comment>
<evidence type="ECO:0000313" key="7">
    <source>
        <dbReference type="Proteomes" id="UP000679950"/>
    </source>
</evidence>
<protein>
    <submittedName>
        <fullName evidence="6">DUF4870 domain-containing protein</fullName>
    </submittedName>
</protein>
<keyword evidence="4 5" id="KW-0472">Membrane</keyword>
<keyword evidence="2 5" id="KW-0812">Transmembrane</keyword>
<feature type="transmembrane region" description="Helical" evidence="5">
    <location>
        <begin position="81"/>
        <end position="101"/>
    </location>
</feature>
<dbReference type="Proteomes" id="UP000679950">
    <property type="component" value="Unassembled WGS sequence"/>
</dbReference>
<organism evidence="6 7">
    <name type="scientific">Lederbergia ruris</name>
    <dbReference type="NCBI Taxonomy" id="217495"/>
    <lineage>
        <taxon>Bacteria</taxon>
        <taxon>Bacillati</taxon>
        <taxon>Bacillota</taxon>
        <taxon>Bacilli</taxon>
        <taxon>Bacillales</taxon>
        <taxon>Bacillaceae</taxon>
        <taxon>Lederbergia</taxon>
    </lineage>
</organism>
<dbReference type="InterPro" id="IPR019109">
    <property type="entry name" value="MamF_MmsF"/>
</dbReference>
<comment type="subcellular location">
    <subcellularLocation>
        <location evidence="1">Membrane</location>
        <topology evidence="1">Multi-pass membrane protein</topology>
    </subcellularLocation>
</comment>
<accession>A0ABQ4KGM3</accession>
<name>A0ABQ4KGM3_9BACI</name>
<evidence type="ECO:0000313" key="6">
    <source>
        <dbReference type="EMBL" id="GIN56581.1"/>
    </source>
</evidence>
<dbReference type="EMBL" id="BORB01000005">
    <property type="protein sequence ID" value="GIN56581.1"/>
    <property type="molecule type" value="Genomic_DNA"/>
</dbReference>
<feature type="transmembrane region" description="Helical" evidence="5">
    <location>
        <begin position="55"/>
        <end position="75"/>
    </location>
</feature>
<feature type="transmembrane region" description="Helical" evidence="5">
    <location>
        <begin position="20"/>
        <end position="40"/>
    </location>
</feature>
<keyword evidence="3 5" id="KW-1133">Transmembrane helix</keyword>
<sequence length="116" mass="13072">METNMDNKVENNNNDRVLAAVIYIISFFSAFIGPLVIWLIKKDESSFIDYHGKEYLNFFISYAVYAIVASILMIVLIGFVLLPIVGVAATVFTIIAAVKAYDGQAYRIPLIFRLIK</sequence>
<proteinExistence type="predicted"/>
<evidence type="ECO:0000256" key="3">
    <source>
        <dbReference type="ARBA" id="ARBA00022989"/>
    </source>
</evidence>